<keyword evidence="3" id="KW-1185">Reference proteome</keyword>
<feature type="signal peptide" evidence="1">
    <location>
        <begin position="1"/>
        <end position="20"/>
    </location>
</feature>
<evidence type="ECO:0000256" key="1">
    <source>
        <dbReference type="SAM" id="SignalP"/>
    </source>
</evidence>
<dbReference type="AlphaFoldDB" id="A0A9X1SDA5"/>
<proteinExistence type="predicted"/>
<feature type="chain" id="PRO_5040801671" evidence="1">
    <location>
        <begin position="21"/>
        <end position="112"/>
    </location>
</feature>
<reference evidence="2" key="1">
    <citation type="submission" date="2021-10" db="EMBL/GenBank/DDBJ databases">
        <title>Novel species in genus Arthrobacter.</title>
        <authorList>
            <person name="Liu Y."/>
        </authorList>
    </citation>
    <scope>NUCLEOTIDE SEQUENCE</scope>
    <source>
        <strain evidence="2">Zg-Y453</strain>
    </source>
</reference>
<dbReference type="PROSITE" id="PS51257">
    <property type="entry name" value="PROKAR_LIPOPROTEIN"/>
    <property type="match status" value="1"/>
</dbReference>
<gene>
    <name evidence="2" type="ORF">LJ757_16655</name>
</gene>
<comment type="caution">
    <text evidence="2">The sequence shown here is derived from an EMBL/GenBank/DDBJ whole genome shotgun (WGS) entry which is preliminary data.</text>
</comment>
<dbReference type="EMBL" id="JAJFZV010000018">
    <property type="protein sequence ID" value="MCC3299425.1"/>
    <property type="molecule type" value="Genomic_DNA"/>
</dbReference>
<dbReference type="Proteomes" id="UP001139158">
    <property type="component" value="Unassembled WGS sequence"/>
</dbReference>
<keyword evidence="1" id="KW-0732">Signal</keyword>
<sequence>MKKMSAALALAAAFALTGCAGGEPAAGPGWAPNPACAVTGTDGSLIEVPCPPAGPEENPIRVLNDRAEAELRDGEARRKLLDAATELCALSGVEDCDVEAILNEKLPNLQTR</sequence>
<accession>A0A9X1SDA5</accession>
<organism evidence="2 3">
    <name type="scientific">Arthrobacter caoxuetaonis</name>
    <dbReference type="NCBI Taxonomy" id="2886935"/>
    <lineage>
        <taxon>Bacteria</taxon>
        <taxon>Bacillati</taxon>
        <taxon>Actinomycetota</taxon>
        <taxon>Actinomycetes</taxon>
        <taxon>Micrococcales</taxon>
        <taxon>Micrococcaceae</taxon>
        <taxon>Arthrobacter</taxon>
    </lineage>
</organism>
<name>A0A9X1SDA5_9MICC</name>
<evidence type="ECO:0000313" key="2">
    <source>
        <dbReference type="EMBL" id="MCC3299425.1"/>
    </source>
</evidence>
<dbReference type="RefSeq" id="WP_227897412.1">
    <property type="nucleotide sequence ID" value="NZ_CP099467.1"/>
</dbReference>
<evidence type="ECO:0000313" key="3">
    <source>
        <dbReference type="Proteomes" id="UP001139158"/>
    </source>
</evidence>
<protein>
    <submittedName>
        <fullName evidence="2">Uncharacterized protein</fullName>
    </submittedName>
</protein>